<feature type="domain" description="SPOR" evidence="2">
    <location>
        <begin position="342"/>
        <end position="427"/>
    </location>
</feature>
<dbReference type="EMBL" id="JACNFK010000026">
    <property type="protein sequence ID" value="MBC8519712.1"/>
    <property type="molecule type" value="Genomic_DNA"/>
</dbReference>
<evidence type="ECO:0000256" key="1">
    <source>
        <dbReference type="SAM" id="Coils"/>
    </source>
</evidence>
<name>A0A8J6PAG2_9GAMM</name>
<sequence>MVWKGAGIVKQVVLTVKLIITIGATSLLLVGCQNATLNEITKRTSSVAQEVAGNKQRVGAVPTNLEITQGSSSTEMIVTWRDGGIPGSIYRIDRSSDGGRSWQLRSRVASGVETYRDKLPKGGGRFLYRIRVEKGSLQDVEIVERGAVQLTHQQQLAEEREIKEAQKREEEERARQIAAAELEEKRLQAEKDAREEAERLAAEEAEKARLATEKAAREEAERAAELKAKQQAELQAREEKRKKLEKRKKAEAAILDRAEKDLEKGDVSAVEKSLKEYREKKGKSADKVKRYSKLKQKVVSMKQVLDDLEQVKVAEQYMKQGTSSNAVKSKKKKSRGKSSLLGKSAEGWVVQVATYPESKKRDAYSMLSTVKKSGFKSVFLKRQELAGRVLYRIRLGAYGNKEEAVELQEKINGKMADKGVASRVIMQKK</sequence>
<accession>A0A8J6PAG2</accession>
<dbReference type="Proteomes" id="UP000654401">
    <property type="component" value="Unassembled WGS sequence"/>
</dbReference>
<dbReference type="GO" id="GO:0042834">
    <property type="term" value="F:peptidoglycan binding"/>
    <property type="evidence" value="ECO:0007669"/>
    <property type="project" value="InterPro"/>
</dbReference>
<reference evidence="3 4" key="1">
    <citation type="submission" date="2020-08" db="EMBL/GenBank/DDBJ databases">
        <title>Bridging the membrane lipid divide: bacteria of the FCB group superphylum have the potential to synthesize archaeal ether lipids.</title>
        <authorList>
            <person name="Villanueva L."/>
            <person name="Von Meijenfeldt F.A.B."/>
            <person name="Westbye A.B."/>
            <person name="Yadav S."/>
            <person name="Hopmans E.C."/>
            <person name="Dutilh B.E."/>
            <person name="Sinninghe Damste J.S."/>
        </authorList>
    </citation>
    <scope>NUCLEOTIDE SEQUENCE [LARGE SCALE GENOMIC DNA]</scope>
    <source>
        <strain evidence="3">NIOZ-UU100</strain>
    </source>
</reference>
<evidence type="ECO:0000259" key="2">
    <source>
        <dbReference type="PROSITE" id="PS51724"/>
    </source>
</evidence>
<gene>
    <name evidence="3" type="ORF">H8D24_04805</name>
</gene>
<dbReference type="SUPFAM" id="SSF110997">
    <property type="entry name" value="Sporulation related repeat"/>
    <property type="match status" value="1"/>
</dbReference>
<feature type="coiled-coil region" evidence="1">
    <location>
        <begin position="153"/>
        <end position="261"/>
    </location>
</feature>
<dbReference type="InterPro" id="IPR036680">
    <property type="entry name" value="SPOR-like_sf"/>
</dbReference>
<organism evidence="3 4">
    <name type="scientific">Candidatus Thiopontia autotrophica</name>
    <dbReference type="NCBI Taxonomy" id="2841688"/>
    <lineage>
        <taxon>Bacteria</taxon>
        <taxon>Pseudomonadati</taxon>
        <taxon>Pseudomonadota</taxon>
        <taxon>Gammaproteobacteria</taxon>
        <taxon>Candidatus Thiopontia</taxon>
    </lineage>
</organism>
<evidence type="ECO:0000313" key="4">
    <source>
        <dbReference type="Proteomes" id="UP000654401"/>
    </source>
</evidence>
<dbReference type="Gene3D" id="3.30.70.1070">
    <property type="entry name" value="Sporulation related repeat"/>
    <property type="match status" value="1"/>
</dbReference>
<dbReference type="PROSITE" id="PS51724">
    <property type="entry name" value="SPOR"/>
    <property type="match status" value="1"/>
</dbReference>
<dbReference type="PROSITE" id="PS51257">
    <property type="entry name" value="PROKAR_LIPOPROTEIN"/>
    <property type="match status" value="1"/>
</dbReference>
<dbReference type="Pfam" id="PF05036">
    <property type="entry name" value="SPOR"/>
    <property type="match status" value="1"/>
</dbReference>
<protein>
    <submittedName>
        <fullName evidence="3">SPOR domain-containing protein</fullName>
    </submittedName>
</protein>
<dbReference type="InterPro" id="IPR007730">
    <property type="entry name" value="SPOR-like_dom"/>
</dbReference>
<proteinExistence type="predicted"/>
<comment type="caution">
    <text evidence="3">The sequence shown here is derived from an EMBL/GenBank/DDBJ whole genome shotgun (WGS) entry which is preliminary data.</text>
</comment>
<evidence type="ECO:0000313" key="3">
    <source>
        <dbReference type="EMBL" id="MBC8519712.1"/>
    </source>
</evidence>
<keyword evidence="1" id="KW-0175">Coiled coil</keyword>
<dbReference type="AlphaFoldDB" id="A0A8J6PAG2"/>